<accession>A0A433DF65</accession>
<dbReference type="EMBL" id="RBNI01002274">
    <property type="protein sequence ID" value="RUP49467.1"/>
    <property type="molecule type" value="Genomic_DNA"/>
</dbReference>
<organism evidence="2 3">
    <name type="scientific">Jimgerdemannia flammicorona</name>
    <dbReference type="NCBI Taxonomy" id="994334"/>
    <lineage>
        <taxon>Eukaryota</taxon>
        <taxon>Fungi</taxon>
        <taxon>Fungi incertae sedis</taxon>
        <taxon>Mucoromycota</taxon>
        <taxon>Mucoromycotina</taxon>
        <taxon>Endogonomycetes</taxon>
        <taxon>Endogonales</taxon>
        <taxon>Endogonaceae</taxon>
        <taxon>Jimgerdemannia</taxon>
    </lineage>
</organism>
<keyword evidence="3" id="KW-1185">Reference proteome</keyword>
<dbReference type="Proteomes" id="UP000268093">
    <property type="component" value="Unassembled WGS sequence"/>
</dbReference>
<dbReference type="AlphaFoldDB" id="A0A433DF65"/>
<reference evidence="2 3" key="1">
    <citation type="journal article" date="2018" name="New Phytol.">
        <title>Phylogenomics of Endogonaceae and evolution of mycorrhizas within Mucoromycota.</title>
        <authorList>
            <person name="Chang Y."/>
            <person name="Desiro A."/>
            <person name="Na H."/>
            <person name="Sandor L."/>
            <person name="Lipzen A."/>
            <person name="Clum A."/>
            <person name="Barry K."/>
            <person name="Grigoriev I.V."/>
            <person name="Martin F.M."/>
            <person name="Stajich J.E."/>
            <person name="Smith M.E."/>
            <person name="Bonito G."/>
            <person name="Spatafora J.W."/>
        </authorList>
    </citation>
    <scope>NUCLEOTIDE SEQUENCE [LARGE SCALE GENOMIC DNA]</scope>
    <source>
        <strain evidence="2 3">GMNB39</strain>
    </source>
</reference>
<proteinExistence type="predicted"/>
<evidence type="ECO:0000313" key="3">
    <source>
        <dbReference type="Proteomes" id="UP000268093"/>
    </source>
</evidence>
<evidence type="ECO:0000313" key="2">
    <source>
        <dbReference type="EMBL" id="RUP49467.1"/>
    </source>
</evidence>
<sequence length="160" mass="18385">MRFYSGFRVPKNFHSPNGRGFALQTPVGPREPLTSRLAWRPSVWAKVAVLPLLPASAPALAPARVFARVFRLPAPSIFPPCACPRPRSCWRFRSWPCTRPRFRPCTRPRFRPCTRPRSRPCTRTYASLAFTGHFSGIQKPLTTPATRMRAERRAERRPRM</sequence>
<evidence type="ECO:0000256" key="1">
    <source>
        <dbReference type="SAM" id="MobiDB-lite"/>
    </source>
</evidence>
<name>A0A433DF65_9FUNG</name>
<protein>
    <submittedName>
        <fullName evidence="2">Uncharacterized protein</fullName>
    </submittedName>
</protein>
<gene>
    <name evidence="2" type="ORF">BC936DRAFT_142449</name>
</gene>
<feature type="region of interest" description="Disordered" evidence="1">
    <location>
        <begin position="139"/>
        <end position="160"/>
    </location>
</feature>
<comment type="caution">
    <text evidence="2">The sequence shown here is derived from an EMBL/GenBank/DDBJ whole genome shotgun (WGS) entry which is preliminary data.</text>
</comment>